<sequence>MPEIQAFRGVRYNLGHVGSLSDVIAPPYDVIDPDLQSELYEKHPANVIRIILNRSEPGDGEDAKYERAARFFKQWQAEGVLETEGDPAIYVYHQQFEYAGQTFTRRGFMGGVRLQRFGEGNIYPHEETHPKAKVDRLKLTKACKANCSQIFGLYPDPDNAAQNLLDEAVAGTAGMEATDHLGVKHTLWPVTDLKVISEVSAILADKPMFVADGHHRYETACNYRDYLTETEGELPSNHPANFVMTMCVSMNDPGMIVLPTHRLIRGTDSFTSDQIIERLGDCFDCRIVGEGPEAAAQVWEEMEIANEQGLIGLYATGDKKWLLCEATDAAAAKMQQLAPERSDDWRGLGVSLLHRLVIDDLLGAAGHPKPTYVHLVDETVDGLKGEGTLSENESNDPFTLAAIVMPAELEHVEAISLHKERMPAKSTYFYPKLLSGLVFKPLS</sequence>
<dbReference type="Proteomes" id="UP000325286">
    <property type="component" value="Chromosome"/>
</dbReference>
<dbReference type="Pfam" id="PF06245">
    <property type="entry name" value="DUF1015"/>
    <property type="match status" value="1"/>
</dbReference>
<dbReference type="AlphaFoldDB" id="A0A5B9QMZ7"/>
<accession>A0A5B9QMZ7</accession>
<dbReference type="PANTHER" id="PTHR36454">
    <property type="entry name" value="LMO2823 PROTEIN"/>
    <property type="match status" value="1"/>
</dbReference>
<name>A0A5B9QMZ7_9BACT</name>
<evidence type="ECO:0008006" key="3">
    <source>
        <dbReference type="Google" id="ProtNLM"/>
    </source>
</evidence>
<dbReference type="PIRSF" id="PIRSF033563">
    <property type="entry name" value="UCP033563"/>
    <property type="match status" value="1"/>
</dbReference>
<dbReference type="InterPro" id="IPR008323">
    <property type="entry name" value="UCP033563"/>
</dbReference>
<dbReference type="OrthoDB" id="9781616at2"/>
<dbReference type="EMBL" id="CP042914">
    <property type="protein sequence ID" value="QEG40368.1"/>
    <property type="molecule type" value="Genomic_DNA"/>
</dbReference>
<protein>
    <recommendedName>
        <fullName evidence="3">Phosphatase</fullName>
    </recommendedName>
</protein>
<dbReference type="PANTHER" id="PTHR36454:SF1">
    <property type="entry name" value="DUF1015 DOMAIN-CONTAINING PROTEIN"/>
    <property type="match status" value="1"/>
</dbReference>
<reference evidence="1 2" key="1">
    <citation type="submission" date="2019-08" db="EMBL/GenBank/DDBJ databases">
        <title>Deep-cultivation of Planctomycetes and their phenomic and genomic characterization uncovers novel biology.</title>
        <authorList>
            <person name="Wiegand S."/>
            <person name="Jogler M."/>
            <person name="Boedeker C."/>
            <person name="Pinto D."/>
            <person name="Vollmers J."/>
            <person name="Rivas-Marin E."/>
            <person name="Kohn T."/>
            <person name="Peeters S.H."/>
            <person name="Heuer A."/>
            <person name="Rast P."/>
            <person name="Oberbeckmann S."/>
            <person name="Bunk B."/>
            <person name="Jeske O."/>
            <person name="Meyerdierks A."/>
            <person name="Storesund J.E."/>
            <person name="Kallscheuer N."/>
            <person name="Luecker S."/>
            <person name="Lage O.M."/>
            <person name="Pohl T."/>
            <person name="Merkel B.J."/>
            <person name="Hornburger P."/>
            <person name="Mueller R.-W."/>
            <person name="Bruemmer F."/>
            <person name="Labrenz M."/>
            <person name="Spormann A.M."/>
            <person name="Op den Camp H."/>
            <person name="Overmann J."/>
            <person name="Amann R."/>
            <person name="Jetten M.S.M."/>
            <person name="Mascher T."/>
            <person name="Medema M.H."/>
            <person name="Devos D.P."/>
            <person name="Kaster A.-K."/>
            <person name="Ovreas L."/>
            <person name="Rohde M."/>
            <person name="Galperin M.Y."/>
            <person name="Jogler C."/>
        </authorList>
    </citation>
    <scope>NUCLEOTIDE SEQUENCE [LARGE SCALE GENOMIC DNA]</scope>
    <source>
        <strain evidence="1 2">UC8</strain>
    </source>
</reference>
<evidence type="ECO:0000313" key="2">
    <source>
        <dbReference type="Proteomes" id="UP000325286"/>
    </source>
</evidence>
<gene>
    <name evidence="1" type="ORF">UC8_23780</name>
</gene>
<keyword evidence="2" id="KW-1185">Reference proteome</keyword>
<dbReference type="KEGG" id="rul:UC8_23780"/>
<evidence type="ECO:0000313" key="1">
    <source>
        <dbReference type="EMBL" id="QEG40368.1"/>
    </source>
</evidence>
<proteinExistence type="predicted"/>
<organism evidence="1 2">
    <name type="scientific">Roseimaritima ulvae</name>
    <dbReference type="NCBI Taxonomy" id="980254"/>
    <lineage>
        <taxon>Bacteria</taxon>
        <taxon>Pseudomonadati</taxon>
        <taxon>Planctomycetota</taxon>
        <taxon>Planctomycetia</taxon>
        <taxon>Pirellulales</taxon>
        <taxon>Pirellulaceae</taxon>
        <taxon>Roseimaritima</taxon>
    </lineage>
</organism>
<dbReference type="RefSeq" id="WP_068142634.1">
    <property type="nucleotide sequence ID" value="NZ_CP042914.1"/>
</dbReference>